<keyword evidence="2" id="KW-1185">Reference proteome</keyword>
<name>A0A4Y2ASZ9_ARAVE</name>
<evidence type="ECO:0000313" key="1">
    <source>
        <dbReference type="EMBL" id="GBL82104.1"/>
    </source>
</evidence>
<gene>
    <name evidence="1" type="ORF">AVEN_150400_1</name>
</gene>
<reference evidence="1 2" key="1">
    <citation type="journal article" date="2019" name="Sci. Rep.">
        <title>Orb-weaving spider Araneus ventricosus genome elucidates the spidroin gene catalogue.</title>
        <authorList>
            <person name="Kono N."/>
            <person name="Nakamura H."/>
            <person name="Ohtoshi R."/>
            <person name="Moran D.A.P."/>
            <person name="Shinohara A."/>
            <person name="Yoshida Y."/>
            <person name="Fujiwara M."/>
            <person name="Mori M."/>
            <person name="Tomita M."/>
            <person name="Arakawa K."/>
        </authorList>
    </citation>
    <scope>NUCLEOTIDE SEQUENCE [LARGE SCALE GENOMIC DNA]</scope>
</reference>
<accession>A0A4Y2ASZ9</accession>
<dbReference type="AlphaFoldDB" id="A0A4Y2ASZ9"/>
<dbReference type="OrthoDB" id="419189at2759"/>
<organism evidence="1 2">
    <name type="scientific">Araneus ventricosus</name>
    <name type="common">Orbweaver spider</name>
    <name type="synonym">Epeira ventricosa</name>
    <dbReference type="NCBI Taxonomy" id="182803"/>
    <lineage>
        <taxon>Eukaryota</taxon>
        <taxon>Metazoa</taxon>
        <taxon>Ecdysozoa</taxon>
        <taxon>Arthropoda</taxon>
        <taxon>Chelicerata</taxon>
        <taxon>Arachnida</taxon>
        <taxon>Araneae</taxon>
        <taxon>Araneomorphae</taxon>
        <taxon>Entelegynae</taxon>
        <taxon>Araneoidea</taxon>
        <taxon>Araneidae</taxon>
        <taxon>Araneus</taxon>
    </lineage>
</organism>
<proteinExistence type="predicted"/>
<evidence type="ECO:0000313" key="2">
    <source>
        <dbReference type="Proteomes" id="UP000499080"/>
    </source>
</evidence>
<dbReference type="Proteomes" id="UP000499080">
    <property type="component" value="Unassembled WGS sequence"/>
</dbReference>
<dbReference type="EMBL" id="BGPR01081225">
    <property type="protein sequence ID" value="GBL82104.1"/>
    <property type="molecule type" value="Genomic_DNA"/>
</dbReference>
<comment type="caution">
    <text evidence="1">The sequence shown here is derived from an EMBL/GenBank/DDBJ whole genome shotgun (WGS) entry which is preliminary data.</text>
</comment>
<protein>
    <submittedName>
        <fullName evidence="1">Uncharacterized protein</fullName>
    </submittedName>
</protein>
<sequence length="156" mass="17777">MKDKKLQYPLQYGFREGKSADDALLHVTSLLEQARRQEKHAELMSLDISGAFGSLQYSSIRDRFASLSLFSNINDTLLDTLRNGKVAMQASEEPSFGNRLRDVHRVHVAGQHFGTSRQTKSYRYSGLKEFIYKNLQITLRSYLQTTPEKVSKTSAN</sequence>